<gene>
    <name evidence="1" type="ORF">JY651_09880</name>
</gene>
<evidence type="ECO:0000313" key="1">
    <source>
        <dbReference type="EMBL" id="QSQ25210.1"/>
    </source>
</evidence>
<dbReference type="Proteomes" id="UP000662747">
    <property type="component" value="Chromosome"/>
</dbReference>
<dbReference type="RefSeq" id="WP_206726766.1">
    <property type="nucleotide sequence ID" value="NZ_CP071090.1"/>
</dbReference>
<accession>A0ABX7P3Z7</accession>
<name>A0ABX7P3Z7_9BACT</name>
<protein>
    <submittedName>
        <fullName evidence="1">Uncharacterized protein</fullName>
    </submittedName>
</protein>
<proteinExistence type="predicted"/>
<evidence type="ECO:0000313" key="2">
    <source>
        <dbReference type="Proteomes" id="UP000662747"/>
    </source>
</evidence>
<sequence length="81" mass="8876">MSDEEVLYQSPLLYRLLRAPDGGLTLEVVVGGIAMYEVRVRLTPDEAQSYAREGTAFIDRMAKAIMADPPFGGRSVRASEA</sequence>
<dbReference type="EMBL" id="CP071090">
    <property type="protein sequence ID" value="QSQ25210.1"/>
    <property type="molecule type" value="Genomic_DNA"/>
</dbReference>
<organism evidence="1 2">
    <name type="scientific">Pyxidicoccus parkwayensis</name>
    <dbReference type="NCBI Taxonomy" id="2813578"/>
    <lineage>
        <taxon>Bacteria</taxon>
        <taxon>Pseudomonadati</taxon>
        <taxon>Myxococcota</taxon>
        <taxon>Myxococcia</taxon>
        <taxon>Myxococcales</taxon>
        <taxon>Cystobacterineae</taxon>
        <taxon>Myxococcaceae</taxon>
        <taxon>Pyxidicoccus</taxon>
    </lineage>
</organism>
<reference evidence="1 2" key="1">
    <citation type="submission" date="2021-02" db="EMBL/GenBank/DDBJ databases">
        <title>De Novo genome assembly of isolated myxobacteria.</title>
        <authorList>
            <person name="Stevens D.C."/>
        </authorList>
    </citation>
    <scope>NUCLEOTIDE SEQUENCE [LARGE SCALE GENOMIC DNA]</scope>
    <source>
        <strain evidence="2">SCPEA02</strain>
    </source>
</reference>
<keyword evidence="2" id="KW-1185">Reference proteome</keyword>